<keyword evidence="3" id="KW-0449">Lipoprotein</keyword>
<dbReference type="CDD" id="cd16329">
    <property type="entry name" value="LolA_like"/>
    <property type="match status" value="1"/>
</dbReference>
<organism evidence="3 4">
    <name type="scientific">OM182 bacterium MED-G28</name>
    <dbReference type="NCBI Taxonomy" id="1986256"/>
    <lineage>
        <taxon>Bacteria</taxon>
        <taxon>Pseudomonadati</taxon>
        <taxon>Pseudomonadota</taxon>
        <taxon>Gammaproteobacteria</taxon>
        <taxon>OMG group</taxon>
        <taxon>OM182 clade</taxon>
    </lineage>
</organism>
<accession>A0A2A5W6Q4</accession>
<protein>
    <submittedName>
        <fullName evidence="3">Outer membrane lipoprotein-sorting protein</fullName>
    </submittedName>
</protein>
<evidence type="ECO:0000259" key="2">
    <source>
        <dbReference type="Pfam" id="PF17131"/>
    </source>
</evidence>
<dbReference type="EMBL" id="NTJZ01000021">
    <property type="protein sequence ID" value="PDH32169.1"/>
    <property type="molecule type" value="Genomic_DNA"/>
</dbReference>
<dbReference type="Proteomes" id="UP000219329">
    <property type="component" value="Unassembled WGS sequence"/>
</dbReference>
<evidence type="ECO:0000313" key="4">
    <source>
        <dbReference type="Proteomes" id="UP000219329"/>
    </source>
</evidence>
<dbReference type="AlphaFoldDB" id="A0A2A5W6Q4"/>
<name>A0A2A5W6Q4_9GAMM</name>
<comment type="caution">
    <text evidence="3">The sequence shown here is derived from an EMBL/GenBank/DDBJ whole genome shotgun (WGS) entry which is preliminary data.</text>
</comment>
<reference evidence="3 4" key="1">
    <citation type="submission" date="2017-08" db="EMBL/GenBank/DDBJ databases">
        <title>Fine stratification of microbial communities through a metagenomic profile of the photic zone.</title>
        <authorList>
            <person name="Haro-Moreno J.M."/>
            <person name="Lopez-Perez M."/>
            <person name="De La Torre J."/>
            <person name="Picazo A."/>
            <person name="Camacho A."/>
            <person name="Rodriguez-Valera F."/>
        </authorList>
    </citation>
    <scope>NUCLEOTIDE SEQUENCE [LARGE SCALE GENOMIC DNA]</scope>
    <source>
        <strain evidence="3">MED-G28</strain>
    </source>
</reference>
<feature type="signal peptide" evidence="1">
    <location>
        <begin position="1"/>
        <end position="24"/>
    </location>
</feature>
<keyword evidence="1" id="KW-0732">Signal</keyword>
<dbReference type="InterPro" id="IPR033399">
    <property type="entry name" value="TP_0789-like"/>
</dbReference>
<dbReference type="Pfam" id="PF17131">
    <property type="entry name" value="LolA_like"/>
    <property type="match status" value="1"/>
</dbReference>
<evidence type="ECO:0000313" key="3">
    <source>
        <dbReference type="EMBL" id="PDH32169.1"/>
    </source>
</evidence>
<feature type="domain" description="Uncharacterized protein TP-0789" evidence="2">
    <location>
        <begin position="89"/>
        <end position="280"/>
    </location>
</feature>
<sequence length="297" mass="34033">MIATSLRLLIGSIFLGVCFSSVLAQDLTGFDIMKLADDAQRQTNDSSFNRMQLSSCKFGVTDGRITCADRPRVKSLESVAKNYGPELKDTKSVTVTLEPAAERGIGMLSYTYDETDRDNETWLYLSALGRVKRLASGDSDEDTEPASLFGSEFTTEDTETGKLEEYTFNILEETTTAGREVWKVEMIPNEERAKKTRYSRQVHYVDKERHVVLRSEMYDQYEKEVKRLMASRVELVNDIWMSRSLTMMNLVTNRLSNMAFVEIYTDLDIEDEFLSQRTLTDAAYRETELEKLRAQLN</sequence>
<proteinExistence type="predicted"/>
<feature type="chain" id="PRO_5012224486" evidence="1">
    <location>
        <begin position="25"/>
        <end position="297"/>
    </location>
</feature>
<gene>
    <name evidence="3" type="ORF">CNF02_12815</name>
</gene>
<dbReference type="Gene3D" id="2.50.20.10">
    <property type="entry name" value="Lipoprotein localisation LolA/LolB/LppX"/>
    <property type="match status" value="1"/>
</dbReference>
<evidence type="ECO:0000256" key="1">
    <source>
        <dbReference type="SAM" id="SignalP"/>
    </source>
</evidence>